<proteinExistence type="predicted"/>
<keyword evidence="2" id="KW-1185">Reference proteome</keyword>
<sequence>MSFPEVIVILLDVSKAMLAPANQLDSKLKTSTIKSSKVLESYFTLGIIHFLKLCSWQTISCVTFASNCKVLQEFTNDHILLTETLTNWEFQSDDPPGEIRVALEFTEHYVTEKFGSSQTCQFIVITDGRIPQDPDFTQNSESYAAKFHNPLWRLHIICLADEVSKDDHSKQIDCTLQRYKKLLNRHLPSRVSKNHPKGEFTLEREGAFYFLLYPHTTYKITDAINGILSLGKITMSIHIYPIIHVDDDVQQSIKIMSVVGFKPKESLRGESTYLRFWMFLNDEINENGCNNEYFHVLSSSLRKENRVAIVWLQNNTYATMEASSSESYFYFTMYSHESTKNLMIPSPMPINTQTKSYLSNNIELPKTELIESMLNKIQRYVANLPNETAKLTTVIQQIARITDMFCYISLREKVIENLQDLRIQSPEAENRAILTQCLQLLGDTDFEEEDDEDIEAMDYEEEREDPEDYEDRKDEERSNSRISLNDLLNW</sequence>
<evidence type="ECO:0000313" key="2">
    <source>
        <dbReference type="Proteomes" id="UP000789366"/>
    </source>
</evidence>
<gene>
    <name evidence="1" type="ORF">SPELUC_LOCUS4399</name>
</gene>
<dbReference type="EMBL" id="CAJVPW010003908">
    <property type="protein sequence ID" value="CAG8531794.1"/>
    <property type="molecule type" value="Genomic_DNA"/>
</dbReference>
<organism evidence="1 2">
    <name type="scientific">Cetraspora pellucida</name>
    <dbReference type="NCBI Taxonomy" id="1433469"/>
    <lineage>
        <taxon>Eukaryota</taxon>
        <taxon>Fungi</taxon>
        <taxon>Fungi incertae sedis</taxon>
        <taxon>Mucoromycota</taxon>
        <taxon>Glomeromycotina</taxon>
        <taxon>Glomeromycetes</taxon>
        <taxon>Diversisporales</taxon>
        <taxon>Gigasporaceae</taxon>
        <taxon>Cetraspora</taxon>
    </lineage>
</organism>
<comment type="caution">
    <text evidence="1">The sequence shown here is derived from an EMBL/GenBank/DDBJ whole genome shotgun (WGS) entry which is preliminary data.</text>
</comment>
<reference evidence="1" key="1">
    <citation type="submission" date="2021-06" db="EMBL/GenBank/DDBJ databases">
        <authorList>
            <person name="Kallberg Y."/>
            <person name="Tangrot J."/>
            <person name="Rosling A."/>
        </authorList>
    </citation>
    <scope>NUCLEOTIDE SEQUENCE</scope>
    <source>
        <strain evidence="1">28 12/20/2015</strain>
    </source>
</reference>
<name>A0ACA9LHQ4_9GLOM</name>
<dbReference type="Proteomes" id="UP000789366">
    <property type="component" value="Unassembled WGS sequence"/>
</dbReference>
<protein>
    <submittedName>
        <fullName evidence="1">10048_t:CDS:1</fullName>
    </submittedName>
</protein>
<accession>A0ACA9LHQ4</accession>
<evidence type="ECO:0000313" key="1">
    <source>
        <dbReference type="EMBL" id="CAG8531794.1"/>
    </source>
</evidence>